<dbReference type="PANTHER" id="PTHR42924:SF3">
    <property type="entry name" value="POLYMERASE_HISTIDINOL PHOSPHATASE N-TERMINAL DOMAIN-CONTAINING PROTEIN"/>
    <property type="match status" value="1"/>
</dbReference>
<dbReference type="SUPFAM" id="SSF89550">
    <property type="entry name" value="PHP domain-like"/>
    <property type="match status" value="1"/>
</dbReference>
<dbReference type="EMBL" id="AP011704">
    <property type="protein sequence ID" value="BAL54938.1"/>
    <property type="molecule type" value="Genomic_DNA"/>
</dbReference>
<keyword evidence="1" id="KW-0808">Transferase</keyword>
<dbReference type="PANTHER" id="PTHR42924">
    <property type="entry name" value="EXONUCLEASE"/>
    <property type="match status" value="1"/>
</dbReference>
<name>H5SFK2_9BACT</name>
<sequence>MRWTSNRPLTVSGLFLLLFAVPLPRPSEIVLEGTITRADHGTYIVREFVVPEPLERLEVEYTYTHRGEGTALDIGLFDPVRFRGWSGSDKTRFFLARDEATPSYLPGDLPAGTWRILLGVPHIRPDQVSRYVIRIRWTPARARATPAPEPHTPWVLKKEPGWYRGDLHTHSGHSDGRCRNGLGELIPCPVFRVAQAAVARGLDFLAITDHNTTSHHPEMRRLQAYFAPLLLIPGRELTTYRGHANVYGTSAFIDFRLGWQGRTIADILEDVHRAGGVISINHPTHPTGEQCMGCGWEDVQATDFRKVDMIEVINGNRVEGPLSGLPFWEARLNEGHRITGIGGSDDHRAGSGEHPDHVMGIPTTVVYATELSEPAILAGLKAGHVFIKTRGPEGPDLFLFAEDARGRRYMMGDEVPLAHAGETVTLRIEVKRGAGHIVEIITNGSAPPEVTRLRVEAPDFGRVLSWRAEPRTWVRLNLRDERGITALTNPIYFALRR</sequence>
<dbReference type="Gene3D" id="3.20.20.140">
    <property type="entry name" value="Metal-dependent hydrolases"/>
    <property type="match status" value="1"/>
</dbReference>
<dbReference type="GO" id="GO:0035312">
    <property type="term" value="F:5'-3' DNA exonuclease activity"/>
    <property type="evidence" value="ECO:0007669"/>
    <property type="project" value="TreeGrafter"/>
</dbReference>
<dbReference type="AlphaFoldDB" id="H5SFK2"/>
<gene>
    <name evidence="1" type="ORF">HGMM_F22A10C14</name>
</gene>
<organism evidence="1">
    <name type="scientific">uncultured Acidobacteriota bacterium</name>
    <dbReference type="NCBI Taxonomy" id="171953"/>
    <lineage>
        <taxon>Bacteria</taxon>
        <taxon>Pseudomonadati</taxon>
        <taxon>Acidobacteriota</taxon>
        <taxon>environmental samples</taxon>
    </lineage>
</organism>
<dbReference type="InterPro" id="IPR016195">
    <property type="entry name" value="Pol/histidinol_Pase-like"/>
</dbReference>
<reference evidence="1" key="2">
    <citation type="journal article" date="2012" name="PLoS ONE">
        <title>A Deeply Branching Thermophilic Bacterium with an Ancient Acetyl-CoA Pathway Dominates a Subsurface Ecosystem.</title>
        <authorList>
            <person name="Takami H."/>
            <person name="Noguchi H."/>
            <person name="Takaki Y."/>
            <person name="Uchiyama I."/>
            <person name="Toyoda A."/>
            <person name="Nishi S."/>
            <person name="Chee G.-J."/>
            <person name="Arai W."/>
            <person name="Nunoura T."/>
            <person name="Itoh T."/>
            <person name="Hattori M."/>
            <person name="Takai K."/>
        </authorList>
    </citation>
    <scope>NUCLEOTIDE SEQUENCE</scope>
</reference>
<reference evidence="1" key="1">
    <citation type="journal article" date="2005" name="Environ. Microbiol.">
        <title>Genetic and functional properties of uncultivated thermophilic crenarchaeotes from a subsurface gold mine as revealed by analysis of genome fragments.</title>
        <authorList>
            <person name="Nunoura T."/>
            <person name="Hirayama H."/>
            <person name="Takami H."/>
            <person name="Oida H."/>
            <person name="Nishi S."/>
            <person name="Shimamura S."/>
            <person name="Suzuki Y."/>
            <person name="Inagaki F."/>
            <person name="Takai K."/>
            <person name="Nealson K.H."/>
            <person name="Horikoshi K."/>
        </authorList>
    </citation>
    <scope>NUCLEOTIDE SEQUENCE</scope>
</reference>
<dbReference type="CDD" id="cd07432">
    <property type="entry name" value="PHP_HisPPase"/>
    <property type="match status" value="1"/>
</dbReference>
<dbReference type="InterPro" id="IPR052018">
    <property type="entry name" value="PHP_domain"/>
</dbReference>
<proteinExistence type="predicted"/>
<dbReference type="GO" id="GO:0004534">
    <property type="term" value="F:5'-3' RNA exonuclease activity"/>
    <property type="evidence" value="ECO:0007669"/>
    <property type="project" value="TreeGrafter"/>
</dbReference>
<dbReference type="NCBIfam" id="NF038032">
    <property type="entry name" value="CehA_McbA_metalo"/>
    <property type="match status" value="1"/>
</dbReference>
<dbReference type="GO" id="GO:0016740">
    <property type="term" value="F:transferase activity"/>
    <property type="evidence" value="ECO:0007669"/>
    <property type="project" value="UniProtKB-KW"/>
</dbReference>
<evidence type="ECO:0000313" key="1">
    <source>
        <dbReference type="EMBL" id="BAL54938.1"/>
    </source>
</evidence>
<accession>H5SFK2</accession>
<protein>
    <submittedName>
        <fullName evidence="1">Phosphotransferase domain-containing protein</fullName>
    </submittedName>
</protein>